<evidence type="ECO:0000313" key="2">
    <source>
        <dbReference type="EMBL" id="TKW25157.1"/>
    </source>
</evidence>
<dbReference type="EMBL" id="CM016554">
    <property type="protein sequence ID" value="TKW25157.1"/>
    <property type="molecule type" value="Genomic_DNA"/>
</dbReference>
<feature type="compositionally biased region" description="Low complexity" evidence="1">
    <location>
        <begin position="170"/>
        <end position="179"/>
    </location>
</feature>
<evidence type="ECO:0008006" key="4">
    <source>
        <dbReference type="Google" id="ProtNLM"/>
    </source>
</evidence>
<feature type="region of interest" description="Disordered" evidence="1">
    <location>
        <begin position="132"/>
        <end position="198"/>
    </location>
</feature>
<dbReference type="AlphaFoldDB" id="A0A4U6VLE9"/>
<feature type="region of interest" description="Disordered" evidence="1">
    <location>
        <begin position="34"/>
        <end position="57"/>
    </location>
</feature>
<dbReference type="GO" id="GO:0009640">
    <property type="term" value="P:photomorphogenesis"/>
    <property type="evidence" value="ECO:0007669"/>
    <property type="project" value="TreeGrafter"/>
</dbReference>
<dbReference type="PANTHER" id="PTHR31832">
    <property type="entry name" value="B-BOX ZINC FINGER PROTEIN 22"/>
    <property type="match status" value="1"/>
</dbReference>
<organism evidence="2 3">
    <name type="scientific">Setaria viridis</name>
    <name type="common">Green bristlegrass</name>
    <name type="synonym">Setaria italica subsp. viridis</name>
    <dbReference type="NCBI Taxonomy" id="4556"/>
    <lineage>
        <taxon>Eukaryota</taxon>
        <taxon>Viridiplantae</taxon>
        <taxon>Streptophyta</taxon>
        <taxon>Embryophyta</taxon>
        <taxon>Tracheophyta</taxon>
        <taxon>Spermatophyta</taxon>
        <taxon>Magnoliopsida</taxon>
        <taxon>Liliopsida</taxon>
        <taxon>Poales</taxon>
        <taxon>Poaceae</taxon>
        <taxon>PACMAD clade</taxon>
        <taxon>Panicoideae</taxon>
        <taxon>Panicodae</taxon>
        <taxon>Paniceae</taxon>
        <taxon>Cenchrinae</taxon>
        <taxon>Setaria</taxon>
    </lineage>
</organism>
<proteinExistence type="predicted"/>
<dbReference type="PANTHER" id="PTHR31832:SF63">
    <property type="entry name" value="B-BOX ZINC FINGER PROTEIN 23"/>
    <property type="match status" value="1"/>
</dbReference>
<feature type="compositionally biased region" description="Low complexity" evidence="1">
    <location>
        <begin position="141"/>
        <end position="154"/>
    </location>
</feature>
<sequence length="198" mass="21266">MQRRNCRRRRSSSSVAAVELRRSPSILARCTPTPLPLPLPRTTESNCESGESEPHMSKRTVQMKYPVDIDGAAPPAATARLSSSHFFCLEDRALLCRPCDVAVHTAGAHVASHRRFIIIGVRVGGGVQCHHVPGSDGVGSGVSPNTSSDNGSSSAPRQQLRQLNDHARQRAAAIVAVRRSGGKRGPWRSVTVEPVPGR</sequence>
<reference evidence="2" key="1">
    <citation type="submission" date="2019-03" db="EMBL/GenBank/DDBJ databases">
        <title>WGS assembly of Setaria viridis.</title>
        <authorList>
            <person name="Huang P."/>
            <person name="Jenkins J."/>
            <person name="Grimwood J."/>
            <person name="Barry K."/>
            <person name="Healey A."/>
            <person name="Mamidi S."/>
            <person name="Sreedasyam A."/>
            <person name="Shu S."/>
            <person name="Feldman M."/>
            <person name="Wu J."/>
            <person name="Yu Y."/>
            <person name="Chen C."/>
            <person name="Johnson J."/>
            <person name="Rokhsar D."/>
            <person name="Baxter I."/>
            <person name="Schmutz J."/>
            <person name="Brutnell T."/>
            <person name="Kellogg E."/>
        </authorList>
    </citation>
    <scope>NUCLEOTIDE SEQUENCE [LARGE SCALE GENOMIC DNA]</scope>
</reference>
<protein>
    <recommendedName>
        <fullName evidence="4">B box-type domain-containing protein</fullName>
    </recommendedName>
</protein>
<gene>
    <name evidence="2" type="ORF">SEVIR_3G097400v2</name>
</gene>
<dbReference type="Gramene" id="TKW25157">
    <property type="protein sequence ID" value="TKW25157"/>
    <property type="gene ID" value="SEVIR_3G097400v2"/>
</dbReference>
<dbReference type="InterPro" id="IPR051979">
    <property type="entry name" value="B-box_zinc_finger"/>
</dbReference>
<dbReference type="Proteomes" id="UP000298652">
    <property type="component" value="Chromosome 3"/>
</dbReference>
<evidence type="ECO:0000313" key="3">
    <source>
        <dbReference type="Proteomes" id="UP000298652"/>
    </source>
</evidence>
<evidence type="ECO:0000256" key="1">
    <source>
        <dbReference type="SAM" id="MobiDB-lite"/>
    </source>
</evidence>
<dbReference type="GO" id="GO:0006355">
    <property type="term" value="P:regulation of DNA-templated transcription"/>
    <property type="evidence" value="ECO:0007669"/>
    <property type="project" value="TreeGrafter"/>
</dbReference>
<keyword evidence="3" id="KW-1185">Reference proteome</keyword>
<dbReference type="GO" id="GO:0005634">
    <property type="term" value="C:nucleus"/>
    <property type="evidence" value="ECO:0007669"/>
    <property type="project" value="TreeGrafter"/>
</dbReference>
<accession>A0A4U6VLE9</accession>
<name>A0A4U6VLE9_SETVI</name>